<name>A0ABP0NWE1_9DINO</name>
<feature type="transmembrane region" description="Helical" evidence="2">
    <location>
        <begin position="133"/>
        <end position="152"/>
    </location>
</feature>
<keyword evidence="4" id="KW-1185">Reference proteome</keyword>
<evidence type="ECO:0000256" key="1">
    <source>
        <dbReference type="SAM" id="MobiDB-lite"/>
    </source>
</evidence>
<keyword evidence="2" id="KW-1133">Transmembrane helix</keyword>
<reference evidence="3 4" key="1">
    <citation type="submission" date="2024-02" db="EMBL/GenBank/DDBJ databases">
        <authorList>
            <person name="Chen Y."/>
            <person name="Shah S."/>
            <person name="Dougan E. K."/>
            <person name="Thang M."/>
            <person name="Chan C."/>
        </authorList>
    </citation>
    <scope>NUCLEOTIDE SEQUENCE [LARGE SCALE GENOMIC DNA]</scope>
</reference>
<comment type="caution">
    <text evidence="3">The sequence shown here is derived from an EMBL/GenBank/DDBJ whole genome shotgun (WGS) entry which is preliminary data.</text>
</comment>
<accession>A0ABP0NWE1</accession>
<evidence type="ECO:0000256" key="2">
    <source>
        <dbReference type="SAM" id="Phobius"/>
    </source>
</evidence>
<gene>
    <name evidence="3" type="ORF">CCMP2556_LOCUS32942</name>
</gene>
<evidence type="ECO:0000313" key="3">
    <source>
        <dbReference type="EMBL" id="CAK9067037.1"/>
    </source>
</evidence>
<protein>
    <recommendedName>
        <fullName evidence="5">Apple domain-containing protein</fullName>
    </recommendedName>
</protein>
<dbReference type="EMBL" id="CAXAMN010022163">
    <property type="protein sequence ID" value="CAK9067037.1"/>
    <property type="molecule type" value="Genomic_DNA"/>
</dbReference>
<keyword evidence="2" id="KW-0472">Membrane</keyword>
<keyword evidence="2" id="KW-0812">Transmembrane</keyword>
<evidence type="ECO:0008006" key="5">
    <source>
        <dbReference type="Google" id="ProtNLM"/>
    </source>
</evidence>
<organism evidence="3 4">
    <name type="scientific">Durusdinium trenchii</name>
    <dbReference type="NCBI Taxonomy" id="1381693"/>
    <lineage>
        <taxon>Eukaryota</taxon>
        <taxon>Sar</taxon>
        <taxon>Alveolata</taxon>
        <taxon>Dinophyceae</taxon>
        <taxon>Suessiales</taxon>
        <taxon>Symbiodiniaceae</taxon>
        <taxon>Durusdinium</taxon>
    </lineage>
</organism>
<evidence type="ECO:0000313" key="4">
    <source>
        <dbReference type="Proteomes" id="UP001642484"/>
    </source>
</evidence>
<proteinExistence type="predicted"/>
<dbReference type="Gene3D" id="3.50.4.10">
    <property type="entry name" value="Hepatocyte Growth Factor"/>
    <property type="match status" value="1"/>
</dbReference>
<feature type="region of interest" description="Disordered" evidence="1">
    <location>
        <begin position="297"/>
        <end position="355"/>
    </location>
</feature>
<feature type="transmembrane region" description="Helical" evidence="2">
    <location>
        <begin position="99"/>
        <end position="121"/>
    </location>
</feature>
<dbReference type="Proteomes" id="UP001642484">
    <property type="component" value="Unassembled WGS sequence"/>
</dbReference>
<feature type="compositionally biased region" description="Pro residues" evidence="1">
    <location>
        <begin position="331"/>
        <end position="341"/>
    </location>
</feature>
<sequence>MLRIKDAGSSTWFAESEEIEGKPHCQVPWWVWQIELEGKTVPLCVGHNEVLIGPTQLCASRDEPLRRCLPWLRSYEVSQLSMLAFVIGFITALRTGLPSLIAAVCLTLIPACRVCPELPLLRTWPRGRMSKGILVILRCCILLWLVFVILFWCKRQWRSTTSTSISRPHKEDARPPSPVEVFEVEEPSWETIVEDSATSWPQQTSPCFFLESKYEPLNMPGYGRTRVRSPEQCQARCSKARGCAYFTAFQIQPDLYWCHLQEYRSHLARADRAIAGPGDCNQEAILLEAMGQRIPAPTTTQAPKRAPPVSPPAPRPPMARASRPKVEQQPAPAPLAPPAPPLIVKEPQTAAPDKEQEAVEVELAVPDVGADGSLTILLIVLVAAGAVSFSGRVERS</sequence>
<feature type="compositionally biased region" description="Pro residues" evidence="1">
    <location>
        <begin position="305"/>
        <end position="317"/>
    </location>
</feature>